<keyword evidence="1" id="KW-0812">Transmembrane</keyword>
<protein>
    <submittedName>
        <fullName evidence="3">XRE family transcriptional regulator</fullName>
    </submittedName>
</protein>
<dbReference type="InterPro" id="IPR001387">
    <property type="entry name" value="Cro/C1-type_HTH"/>
</dbReference>
<evidence type="ECO:0000313" key="4">
    <source>
        <dbReference type="Proteomes" id="UP000052013"/>
    </source>
</evidence>
<dbReference type="EMBL" id="AZEY01000041">
    <property type="protein sequence ID" value="KRL66538.1"/>
    <property type="molecule type" value="Genomic_DNA"/>
</dbReference>
<feature type="domain" description="HTH cro/C1-type" evidence="2">
    <location>
        <begin position="2"/>
        <end position="22"/>
    </location>
</feature>
<keyword evidence="1" id="KW-0472">Membrane</keyword>
<accession>A0A0R1SII1</accession>
<name>A0A0R1SII1_9LACO</name>
<feature type="transmembrane region" description="Helical" evidence="1">
    <location>
        <begin position="93"/>
        <end position="116"/>
    </location>
</feature>
<keyword evidence="1" id="KW-1133">Transmembrane helix</keyword>
<evidence type="ECO:0000313" key="3">
    <source>
        <dbReference type="EMBL" id="KRL66538.1"/>
    </source>
</evidence>
<gene>
    <name evidence="3" type="ORF">FC85_GL002846</name>
</gene>
<dbReference type="Proteomes" id="UP000052013">
    <property type="component" value="Unassembled WGS sequence"/>
</dbReference>
<dbReference type="PATRIC" id="fig|1423739.3.peg.2958"/>
<reference evidence="3 4" key="1">
    <citation type="journal article" date="2015" name="Genome Announc.">
        <title>Expanding the biotechnology potential of lactobacilli through comparative genomics of 213 strains and associated genera.</title>
        <authorList>
            <person name="Sun Z."/>
            <person name="Harris H.M."/>
            <person name="McCann A."/>
            <person name="Guo C."/>
            <person name="Argimon S."/>
            <person name="Zhang W."/>
            <person name="Yang X."/>
            <person name="Jeffery I.B."/>
            <person name="Cooney J.C."/>
            <person name="Kagawa T.F."/>
            <person name="Liu W."/>
            <person name="Song Y."/>
            <person name="Salvetti E."/>
            <person name="Wrobel A."/>
            <person name="Rasinkangas P."/>
            <person name="Parkhill J."/>
            <person name="Rea M.C."/>
            <person name="O'Sullivan O."/>
            <person name="Ritari J."/>
            <person name="Douillard F.P."/>
            <person name="Paul Ross R."/>
            <person name="Yang R."/>
            <person name="Briner A.E."/>
            <person name="Felis G.E."/>
            <person name="de Vos W.M."/>
            <person name="Barrangou R."/>
            <person name="Klaenhammer T.R."/>
            <person name="Caufield P.W."/>
            <person name="Cui Y."/>
            <person name="Zhang H."/>
            <person name="O'Toole P.W."/>
        </authorList>
    </citation>
    <scope>NUCLEOTIDE SEQUENCE [LARGE SCALE GENOMIC DNA]</scope>
    <source>
        <strain evidence="3 4">DSM 14421</strain>
    </source>
</reference>
<proteinExistence type="predicted"/>
<feature type="transmembrane region" description="Helical" evidence="1">
    <location>
        <begin position="61"/>
        <end position="81"/>
    </location>
</feature>
<sequence length="155" mass="17305">MSIRIDTLVRIANFYQVPVDQLLFTRSHSKGNINKSQKHILGILFMILIIERFTVDAPPAARGWIDILVLIPALLYLPLLLVNRNWLISRIGLPIYTAGLFLFGVLGIGSSVINLFSMGPGFQTSCFICGLIALGYLGKTKIKYLVWRIRKAATS</sequence>
<dbReference type="AlphaFoldDB" id="A0A0R1SII1"/>
<organism evidence="3 4">
    <name type="scientific">Lentilactobacillus diolivorans DSM 14421</name>
    <dbReference type="NCBI Taxonomy" id="1423739"/>
    <lineage>
        <taxon>Bacteria</taxon>
        <taxon>Bacillati</taxon>
        <taxon>Bacillota</taxon>
        <taxon>Bacilli</taxon>
        <taxon>Lactobacillales</taxon>
        <taxon>Lactobacillaceae</taxon>
        <taxon>Lentilactobacillus</taxon>
    </lineage>
</organism>
<feature type="transmembrane region" description="Helical" evidence="1">
    <location>
        <begin position="122"/>
        <end position="138"/>
    </location>
</feature>
<dbReference type="PROSITE" id="PS50943">
    <property type="entry name" value="HTH_CROC1"/>
    <property type="match status" value="1"/>
</dbReference>
<comment type="caution">
    <text evidence="3">The sequence shown here is derived from an EMBL/GenBank/DDBJ whole genome shotgun (WGS) entry which is preliminary data.</text>
</comment>
<feature type="transmembrane region" description="Helical" evidence="1">
    <location>
        <begin position="39"/>
        <end position="55"/>
    </location>
</feature>
<evidence type="ECO:0000256" key="1">
    <source>
        <dbReference type="SAM" id="Phobius"/>
    </source>
</evidence>
<dbReference type="STRING" id="1423739.FC85_GL002846"/>
<evidence type="ECO:0000259" key="2">
    <source>
        <dbReference type="PROSITE" id="PS50943"/>
    </source>
</evidence>